<sequence>MSPYVEFLRMESRMFVKTHIPEKYPWEVDVSSLEELASAYGWPDFGHKAEIRSLIHHLPLRDSIEEAPLSRSFSGDIVEEATKIVSAALTKLPEDFMSRQHFDRVVAELDMHSSPGFPYLYEYTNNKALFGVVDGVFSEERKQAVYDRVVRRLEDRDSDPIRLFIKPEPHKKTKLEKGQFRLISSVSVIDQILDQMIFGEQNESFLNNYHFTPVKVGWSWMLGGWREVPRANMLACDKSSWDWTVSAWLIELELKVRGNLIVSPLKDYWLDLARWRYKCLFKDNIFVTSGGLVFRVLKPGLMKSGCVNTIVSNSLMQLLLHVRVSLELGKPIRNLWAMGDDTLQPVMAWGKDYVMRLSRYCILKECNETSEFAGFRWDGRFIEPIYKAKHAFQILHVKPKDFDVFALSYNLLYWRSSFLPEIRELFPVPDIGFDRIWDGE</sequence>
<protein>
    <submittedName>
        <fullName evidence="7">RNA-dependent RNA polymerase</fullName>
    </submittedName>
</protein>
<organism evidence="7">
    <name type="scientific">Riboviria sp</name>
    <dbReference type="NCBI Taxonomy" id="2585031"/>
    <lineage>
        <taxon>Viruses</taxon>
        <taxon>Riboviria</taxon>
    </lineage>
</organism>
<dbReference type="SUPFAM" id="SSF56672">
    <property type="entry name" value="DNA/RNA polymerases"/>
    <property type="match status" value="1"/>
</dbReference>
<evidence type="ECO:0000313" key="7">
    <source>
        <dbReference type="EMBL" id="UCS96380.1"/>
    </source>
</evidence>
<dbReference type="InterPro" id="IPR001795">
    <property type="entry name" value="RNA-dir_pol_luteovirus"/>
</dbReference>
<dbReference type="InterPro" id="IPR043502">
    <property type="entry name" value="DNA/RNA_pol_sf"/>
</dbReference>
<dbReference type="Pfam" id="PF00680">
    <property type="entry name" value="RdRP_1"/>
    <property type="match status" value="1"/>
</dbReference>
<dbReference type="InterPro" id="IPR007094">
    <property type="entry name" value="RNA-dir_pol_PSvirus"/>
</dbReference>
<keyword evidence="7" id="KW-0696">RNA-directed RNA polymerase</keyword>
<dbReference type="EMBL" id="MZ375190">
    <property type="protein sequence ID" value="UCS96380.1"/>
    <property type="molecule type" value="Genomic_RNA"/>
</dbReference>
<comment type="catalytic activity">
    <reaction evidence="5">
        <text>RNA(n) + a ribonucleoside 5'-triphosphate = RNA(n+1) + diphosphate</text>
        <dbReference type="Rhea" id="RHEA:21248"/>
        <dbReference type="Rhea" id="RHEA-COMP:14527"/>
        <dbReference type="Rhea" id="RHEA-COMP:17342"/>
        <dbReference type="ChEBI" id="CHEBI:33019"/>
        <dbReference type="ChEBI" id="CHEBI:61557"/>
        <dbReference type="ChEBI" id="CHEBI:140395"/>
        <dbReference type="EC" id="2.7.7.48"/>
    </reaction>
</comment>
<dbReference type="PROSITE" id="PS50507">
    <property type="entry name" value="RDRP_SSRNA_POS"/>
    <property type="match status" value="1"/>
</dbReference>
<evidence type="ECO:0000256" key="3">
    <source>
        <dbReference type="ARBA" id="ARBA00022741"/>
    </source>
</evidence>
<dbReference type="GO" id="GO:0003968">
    <property type="term" value="F:RNA-directed RNA polymerase activity"/>
    <property type="evidence" value="ECO:0007669"/>
    <property type="project" value="UniProtKB-KW"/>
</dbReference>
<keyword evidence="3" id="KW-0547">Nucleotide-binding</keyword>
<evidence type="ECO:0000256" key="2">
    <source>
        <dbReference type="ARBA" id="ARBA00022695"/>
    </source>
</evidence>
<keyword evidence="2" id="KW-0548">Nucleotidyltransferase</keyword>
<dbReference type="GO" id="GO:0000166">
    <property type="term" value="F:nucleotide binding"/>
    <property type="evidence" value="ECO:0007669"/>
    <property type="project" value="UniProtKB-KW"/>
</dbReference>
<evidence type="ECO:0000256" key="1">
    <source>
        <dbReference type="ARBA" id="ARBA00022679"/>
    </source>
</evidence>
<dbReference type="InterPro" id="IPR001205">
    <property type="entry name" value="RNA-dir_pol_C"/>
</dbReference>
<dbReference type="GO" id="GO:0003723">
    <property type="term" value="F:RNA binding"/>
    <property type="evidence" value="ECO:0007669"/>
    <property type="project" value="InterPro"/>
</dbReference>
<evidence type="ECO:0000256" key="4">
    <source>
        <dbReference type="ARBA" id="ARBA00022953"/>
    </source>
</evidence>
<feature type="domain" description="RdRp catalytic" evidence="6">
    <location>
        <begin position="231"/>
        <end position="354"/>
    </location>
</feature>
<keyword evidence="1" id="KW-0808">Transferase</keyword>
<accession>A0A8K1JF82</accession>
<reference evidence="7" key="1">
    <citation type="submission" date="2021-06" db="EMBL/GenBank/DDBJ databases">
        <title>Viral sequences from lizard feces in the Qinghai-Tibetan Plateau, China.</title>
        <authorList>
            <person name="Lu J."/>
            <person name="Shen Q."/>
            <person name="Zhang W."/>
        </authorList>
    </citation>
    <scope>NUCLEOTIDE SEQUENCE</scope>
    <source>
        <strain evidence="7">3PE-RDRP-15</strain>
    </source>
</reference>
<name>A0A8K1JF82_9VIRU</name>
<keyword evidence="4" id="KW-0693">Viral RNA replication</keyword>
<evidence type="ECO:0000259" key="6">
    <source>
        <dbReference type="PROSITE" id="PS50507"/>
    </source>
</evidence>
<proteinExistence type="predicted"/>
<dbReference type="GO" id="GO:0039694">
    <property type="term" value="P:viral RNA genome replication"/>
    <property type="evidence" value="ECO:0007669"/>
    <property type="project" value="InterPro"/>
</dbReference>
<dbReference type="GO" id="GO:0006351">
    <property type="term" value="P:DNA-templated transcription"/>
    <property type="evidence" value="ECO:0007669"/>
    <property type="project" value="InterPro"/>
</dbReference>
<evidence type="ECO:0000256" key="5">
    <source>
        <dbReference type="ARBA" id="ARBA00048744"/>
    </source>
</evidence>
<dbReference type="PRINTS" id="PR00914">
    <property type="entry name" value="LVIRUSRNAPOL"/>
</dbReference>